<dbReference type="EMBL" id="GBRH01168538">
    <property type="protein sequence ID" value="JAE29358.1"/>
    <property type="molecule type" value="Transcribed_RNA"/>
</dbReference>
<name>A0A0A9H8W3_ARUDO</name>
<protein>
    <submittedName>
        <fullName evidence="1">Uncharacterized protein</fullName>
    </submittedName>
</protein>
<evidence type="ECO:0000313" key="1">
    <source>
        <dbReference type="EMBL" id="JAE29358.1"/>
    </source>
</evidence>
<reference evidence="1" key="2">
    <citation type="journal article" date="2015" name="Data Brief">
        <title>Shoot transcriptome of the giant reed, Arundo donax.</title>
        <authorList>
            <person name="Barrero R.A."/>
            <person name="Guerrero F.D."/>
            <person name="Moolhuijzen P."/>
            <person name="Goolsby J.A."/>
            <person name="Tidwell J."/>
            <person name="Bellgard S.E."/>
            <person name="Bellgard M.I."/>
        </authorList>
    </citation>
    <scope>NUCLEOTIDE SEQUENCE</scope>
    <source>
        <tissue evidence="1">Shoot tissue taken approximately 20 cm above the soil surface</tissue>
    </source>
</reference>
<sequence>MSRKIHWVLDNSVRFQLILFTQNLLLYLLVLADRVQNGIHWFCILLRDSVDTLTLRCSRQEEEEVVHKERWDLMCPRIV</sequence>
<dbReference type="AlphaFoldDB" id="A0A0A9H8W3"/>
<proteinExistence type="predicted"/>
<organism evidence="1">
    <name type="scientific">Arundo donax</name>
    <name type="common">Giant reed</name>
    <name type="synonym">Donax arundinaceus</name>
    <dbReference type="NCBI Taxonomy" id="35708"/>
    <lineage>
        <taxon>Eukaryota</taxon>
        <taxon>Viridiplantae</taxon>
        <taxon>Streptophyta</taxon>
        <taxon>Embryophyta</taxon>
        <taxon>Tracheophyta</taxon>
        <taxon>Spermatophyta</taxon>
        <taxon>Magnoliopsida</taxon>
        <taxon>Liliopsida</taxon>
        <taxon>Poales</taxon>
        <taxon>Poaceae</taxon>
        <taxon>PACMAD clade</taxon>
        <taxon>Arundinoideae</taxon>
        <taxon>Arundineae</taxon>
        <taxon>Arundo</taxon>
    </lineage>
</organism>
<reference evidence="1" key="1">
    <citation type="submission" date="2014-09" db="EMBL/GenBank/DDBJ databases">
        <authorList>
            <person name="Magalhaes I.L.F."/>
            <person name="Oliveira U."/>
            <person name="Santos F.R."/>
            <person name="Vidigal T.H.D.A."/>
            <person name="Brescovit A.D."/>
            <person name="Santos A.J."/>
        </authorList>
    </citation>
    <scope>NUCLEOTIDE SEQUENCE</scope>
    <source>
        <tissue evidence="1">Shoot tissue taken approximately 20 cm above the soil surface</tissue>
    </source>
</reference>
<accession>A0A0A9H8W3</accession>